<reference evidence="2" key="1">
    <citation type="submission" date="2015-07" db="EMBL/GenBank/DDBJ databases">
        <title>Adaptation to a free-living lifestyle via gene acquisitions in the diplomonad Trepomonas sp. PC1.</title>
        <authorList>
            <person name="Xu F."/>
            <person name="Jerlstrom-Hultqvist J."/>
            <person name="Kolisko M."/>
            <person name="Simpson A.G.B."/>
            <person name="Roger A.J."/>
            <person name="Svard S.G."/>
            <person name="Andersson J.O."/>
        </authorList>
    </citation>
    <scope>NUCLEOTIDE SEQUENCE</scope>
    <source>
        <strain evidence="2">PC1</strain>
    </source>
</reference>
<keyword evidence="1" id="KW-0812">Transmembrane</keyword>
<sequence length="390" mass="46225">FFLNNRVSPLIPYFYYQLRESAQHLSGEQPNFDSVDFFIVVIEREQCCSKFADNFFVLDAQIPQECDFEFGVVGELYSELNAQFWQLFSDLFFDLGLSFFLVFCAERGNRVLDYLFVFQSKTEAFDEVLGVCKLARQKLGQLGFGFDLSGFFFDFLFLIRQLEIDFVGILVVLGVFILVNDLKRVEFVDFQLELILKLNFLDFGFFLLDFILLGYLRFFTFFFITFLCQACYRCLIVSLFHGFLGFWSLDYIVCLGQLQIISDFCNILLSNLFFILKFTSVFKRFRHFLVLKPNIIVFKSNQLQNKFHLIQLHRIIQLLKWYGLAIIWIKILQFSFKLFEDLSQFFMGMINILIFVCCQHMFQTLQQICENIAFNFLTVLFQLIQLQIQN</sequence>
<organism evidence="2">
    <name type="scientific">Trepomonas sp. PC1</name>
    <dbReference type="NCBI Taxonomy" id="1076344"/>
    <lineage>
        <taxon>Eukaryota</taxon>
        <taxon>Metamonada</taxon>
        <taxon>Diplomonadida</taxon>
        <taxon>Hexamitidae</taxon>
        <taxon>Hexamitinae</taxon>
        <taxon>Trepomonas</taxon>
    </lineage>
</organism>
<dbReference type="AlphaFoldDB" id="A0A146JX97"/>
<feature type="transmembrane region" description="Helical" evidence="1">
    <location>
        <begin position="255"/>
        <end position="276"/>
    </location>
</feature>
<proteinExistence type="predicted"/>
<evidence type="ECO:0000256" key="1">
    <source>
        <dbReference type="SAM" id="Phobius"/>
    </source>
</evidence>
<feature type="transmembrane region" description="Helical" evidence="1">
    <location>
        <begin position="342"/>
        <end position="362"/>
    </location>
</feature>
<feature type="non-terminal residue" evidence="2">
    <location>
        <position position="390"/>
    </location>
</feature>
<feature type="transmembrane region" description="Helical" evidence="1">
    <location>
        <begin position="162"/>
        <end position="180"/>
    </location>
</feature>
<evidence type="ECO:0008006" key="3">
    <source>
        <dbReference type="Google" id="ProtNLM"/>
    </source>
</evidence>
<keyword evidence="1" id="KW-1133">Transmembrane helix</keyword>
<gene>
    <name evidence="2" type="ORF">TPC1_31243</name>
</gene>
<accession>A0A146JX97</accession>
<feature type="transmembrane region" description="Helical" evidence="1">
    <location>
        <begin position="318"/>
        <end position="336"/>
    </location>
</feature>
<feature type="transmembrane region" description="Helical" evidence="1">
    <location>
        <begin position="230"/>
        <end position="249"/>
    </location>
</feature>
<name>A0A146JX97_9EUKA</name>
<feature type="non-terminal residue" evidence="2">
    <location>
        <position position="1"/>
    </location>
</feature>
<keyword evidence="1" id="KW-0472">Membrane</keyword>
<protein>
    <recommendedName>
        <fullName evidence="3">Transmembrane protein</fullName>
    </recommendedName>
</protein>
<feature type="transmembrane region" description="Helical" evidence="1">
    <location>
        <begin position="200"/>
        <end position="218"/>
    </location>
</feature>
<dbReference type="EMBL" id="GDID01007344">
    <property type="protein sequence ID" value="JAP89262.1"/>
    <property type="molecule type" value="Transcribed_RNA"/>
</dbReference>
<evidence type="ECO:0000313" key="2">
    <source>
        <dbReference type="EMBL" id="JAP89262.1"/>
    </source>
</evidence>